<dbReference type="Proteomes" id="UP000292262">
    <property type="component" value="Unassembled WGS sequence"/>
</dbReference>
<dbReference type="EMBL" id="SGXE01000001">
    <property type="protein sequence ID" value="RZS98940.1"/>
    <property type="molecule type" value="Genomic_DNA"/>
</dbReference>
<dbReference type="AlphaFoldDB" id="A0A4Q7PGP7"/>
<reference evidence="2 3" key="1">
    <citation type="submission" date="2019-02" db="EMBL/GenBank/DDBJ databases">
        <title>Genomic Encyclopedia of Type Strains, Phase IV (KMG-IV): sequencing the most valuable type-strain genomes for metagenomic binning, comparative biology and taxonomic classification.</title>
        <authorList>
            <person name="Goeker M."/>
        </authorList>
    </citation>
    <scope>NUCLEOTIDE SEQUENCE [LARGE SCALE GENOMIC DNA]</scope>
    <source>
        <strain evidence="2 3">DSM 17196</strain>
    </source>
</reference>
<feature type="signal peptide" evidence="1">
    <location>
        <begin position="1"/>
        <end position="24"/>
    </location>
</feature>
<evidence type="ECO:0000256" key="1">
    <source>
        <dbReference type="SAM" id="SignalP"/>
    </source>
</evidence>
<keyword evidence="3" id="KW-1185">Reference proteome</keyword>
<evidence type="ECO:0000313" key="2">
    <source>
        <dbReference type="EMBL" id="RZS98940.1"/>
    </source>
</evidence>
<protein>
    <submittedName>
        <fullName evidence="2">Uncharacterized protein</fullName>
    </submittedName>
</protein>
<evidence type="ECO:0000313" key="3">
    <source>
        <dbReference type="Proteomes" id="UP000292262"/>
    </source>
</evidence>
<dbReference type="RefSeq" id="WP_130284809.1">
    <property type="nucleotide sequence ID" value="NZ_SGXE01000001.1"/>
</dbReference>
<name>A0A4Q7PGP7_9FLAO</name>
<dbReference type="PROSITE" id="PS51257">
    <property type="entry name" value="PROKAR_LIPOPROTEIN"/>
    <property type="match status" value="1"/>
</dbReference>
<proteinExistence type="predicted"/>
<comment type="caution">
    <text evidence="2">The sequence shown here is derived from an EMBL/GenBank/DDBJ whole genome shotgun (WGS) entry which is preliminary data.</text>
</comment>
<feature type="chain" id="PRO_5020728267" evidence="1">
    <location>
        <begin position="25"/>
        <end position="190"/>
    </location>
</feature>
<organism evidence="2 3">
    <name type="scientific">Aquimarina brevivitae</name>
    <dbReference type="NCBI Taxonomy" id="323412"/>
    <lineage>
        <taxon>Bacteria</taxon>
        <taxon>Pseudomonadati</taxon>
        <taxon>Bacteroidota</taxon>
        <taxon>Flavobacteriia</taxon>
        <taxon>Flavobacteriales</taxon>
        <taxon>Flavobacteriaceae</taxon>
        <taxon>Aquimarina</taxon>
    </lineage>
</organism>
<dbReference type="OrthoDB" id="1441327at2"/>
<sequence>MNRRIFIHSGALTMFGCAISPTFAFSKNSTINFAPNLEDSLPLLSYCSKNDLLQLPENYQKELQVFIKQTNRKLITDQVYKLNQYYHFIPTKNTGIDFKGKIELILATSEQGQHQFILLQSEITNTFGEFITNLKENKKSNRVNINIKNIITPKKLIKTKQQKDSFSFLNKESKQVTFKIKNGKGYTILS</sequence>
<gene>
    <name evidence="2" type="ORF">EV197_0142</name>
</gene>
<keyword evidence="1" id="KW-0732">Signal</keyword>
<accession>A0A4Q7PGP7</accession>